<dbReference type="EMBL" id="JAOYFB010000040">
    <property type="protein sequence ID" value="KAK4036322.1"/>
    <property type="molecule type" value="Genomic_DNA"/>
</dbReference>
<gene>
    <name evidence="1" type="ORF">OUZ56_028383</name>
</gene>
<name>A0ABR0B3P6_9CRUS</name>
<evidence type="ECO:0000313" key="2">
    <source>
        <dbReference type="Proteomes" id="UP001234178"/>
    </source>
</evidence>
<proteinExistence type="predicted"/>
<evidence type="ECO:0000313" key="1">
    <source>
        <dbReference type="EMBL" id="KAK4036322.1"/>
    </source>
</evidence>
<sequence>MRRKSETFDVHQMGFIEYYNLFPDERALRDAYLDFSDHFCCIYSPCADMDSISMMMACVGYRATGRLLLEN</sequence>
<dbReference type="Proteomes" id="UP001234178">
    <property type="component" value="Unassembled WGS sequence"/>
</dbReference>
<reference evidence="1 2" key="1">
    <citation type="journal article" date="2023" name="Nucleic Acids Res.">
        <title>The hologenome of Daphnia magna reveals possible DNA methylation and microbiome-mediated evolution of the host genome.</title>
        <authorList>
            <person name="Chaturvedi A."/>
            <person name="Li X."/>
            <person name="Dhandapani V."/>
            <person name="Marshall H."/>
            <person name="Kissane S."/>
            <person name="Cuenca-Cambronero M."/>
            <person name="Asole G."/>
            <person name="Calvet F."/>
            <person name="Ruiz-Romero M."/>
            <person name="Marangio P."/>
            <person name="Guigo R."/>
            <person name="Rago D."/>
            <person name="Mirbahai L."/>
            <person name="Eastwood N."/>
            <person name="Colbourne J.K."/>
            <person name="Zhou J."/>
            <person name="Mallon E."/>
            <person name="Orsini L."/>
        </authorList>
    </citation>
    <scope>NUCLEOTIDE SEQUENCE [LARGE SCALE GENOMIC DNA]</scope>
    <source>
        <strain evidence="1">LRV0_1</strain>
    </source>
</reference>
<accession>A0ABR0B3P6</accession>
<protein>
    <submittedName>
        <fullName evidence="1">Uncharacterized protein</fullName>
    </submittedName>
</protein>
<keyword evidence="2" id="KW-1185">Reference proteome</keyword>
<organism evidence="1 2">
    <name type="scientific">Daphnia magna</name>
    <dbReference type="NCBI Taxonomy" id="35525"/>
    <lineage>
        <taxon>Eukaryota</taxon>
        <taxon>Metazoa</taxon>
        <taxon>Ecdysozoa</taxon>
        <taxon>Arthropoda</taxon>
        <taxon>Crustacea</taxon>
        <taxon>Branchiopoda</taxon>
        <taxon>Diplostraca</taxon>
        <taxon>Cladocera</taxon>
        <taxon>Anomopoda</taxon>
        <taxon>Daphniidae</taxon>
        <taxon>Daphnia</taxon>
    </lineage>
</organism>
<comment type="caution">
    <text evidence="1">The sequence shown here is derived from an EMBL/GenBank/DDBJ whole genome shotgun (WGS) entry which is preliminary data.</text>
</comment>